<organism evidence="1 2">
    <name type="scientific">Dyella flava</name>
    <dbReference type="NCBI Taxonomy" id="1920170"/>
    <lineage>
        <taxon>Bacteria</taxon>
        <taxon>Pseudomonadati</taxon>
        <taxon>Pseudomonadota</taxon>
        <taxon>Gammaproteobacteria</taxon>
        <taxon>Lysobacterales</taxon>
        <taxon>Rhodanobacteraceae</taxon>
        <taxon>Dyella</taxon>
    </lineage>
</organism>
<dbReference type="EMBL" id="JADIKE010000025">
    <property type="protein sequence ID" value="MBM7124270.1"/>
    <property type="molecule type" value="Genomic_DNA"/>
</dbReference>
<keyword evidence="2" id="KW-1185">Reference proteome</keyword>
<dbReference type="RefSeq" id="WP_204679487.1">
    <property type="nucleotide sequence ID" value="NZ_BSNR01000008.1"/>
</dbReference>
<name>A0ABS2K0Z0_9GAMM</name>
<proteinExistence type="predicted"/>
<reference evidence="1" key="1">
    <citation type="submission" date="2020-10" db="EMBL/GenBank/DDBJ databases">
        <title>Phylogeny of dyella-like bacteria.</title>
        <authorList>
            <person name="Fu J."/>
        </authorList>
    </citation>
    <scope>NUCLEOTIDE SEQUENCE</scope>
    <source>
        <strain evidence="1">DHOC52</strain>
    </source>
</reference>
<evidence type="ECO:0000313" key="1">
    <source>
        <dbReference type="EMBL" id="MBM7124270.1"/>
    </source>
</evidence>
<evidence type="ECO:0000313" key="2">
    <source>
        <dbReference type="Proteomes" id="UP001430149"/>
    </source>
</evidence>
<dbReference type="Proteomes" id="UP001430149">
    <property type="component" value="Unassembled WGS sequence"/>
</dbReference>
<comment type="caution">
    <text evidence="1">The sequence shown here is derived from an EMBL/GenBank/DDBJ whole genome shotgun (WGS) entry which is preliminary data.</text>
</comment>
<dbReference type="PANTHER" id="PTHR36849:SF1">
    <property type="entry name" value="CYTOPLASMIC PROTEIN"/>
    <property type="match status" value="1"/>
</dbReference>
<gene>
    <name evidence="1" type="ORF">ISP19_02660</name>
</gene>
<protein>
    <submittedName>
        <fullName evidence="1">DUF488 family protein</fullName>
    </submittedName>
</protein>
<dbReference type="InterPro" id="IPR052552">
    <property type="entry name" value="YeaO-like"/>
</dbReference>
<dbReference type="PANTHER" id="PTHR36849">
    <property type="entry name" value="CYTOPLASMIC PROTEIN-RELATED"/>
    <property type="match status" value="1"/>
</dbReference>
<sequence length="124" mass="14454">MSIAVKRVYEPAAKSDGYRVLVDRIWPRGLKKEDAALDIWARELAPSTALREWFGHDPARWECFRHRYAGELDARRTFWRPLVVQAERHRVTLLYGAKDEEHNQAVALKMYLDSWIKVNGCVSA</sequence>
<dbReference type="Pfam" id="PF22752">
    <property type="entry name" value="DUF488-N3i"/>
    <property type="match status" value="1"/>
</dbReference>
<accession>A0ABS2K0Z0</accession>